<name>A0A918KEF2_9GAMM</name>
<reference evidence="2" key="1">
    <citation type="journal article" date="2014" name="Int. J. Syst. Evol. Microbiol.">
        <title>Complete genome sequence of Corynebacterium casei LMG S-19264T (=DSM 44701T), isolated from a smear-ripened cheese.</title>
        <authorList>
            <consortium name="US DOE Joint Genome Institute (JGI-PGF)"/>
            <person name="Walter F."/>
            <person name="Albersmeier A."/>
            <person name="Kalinowski J."/>
            <person name="Ruckert C."/>
        </authorList>
    </citation>
    <scope>NUCLEOTIDE SEQUENCE</scope>
    <source>
        <strain evidence="2">KCTC 22169</strain>
    </source>
</reference>
<evidence type="ECO:0000313" key="3">
    <source>
        <dbReference type="Proteomes" id="UP000626148"/>
    </source>
</evidence>
<evidence type="ECO:0000256" key="1">
    <source>
        <dbReference type="SAM" id="MobiDB-lite"/>
    </source>
</evidence>
<dbReference type="EMBL" id="BMXR01000007">
    <property type="protein sequence ID" value="GGX59304.1"/>
    <property type="molecule type" value="Genomic_DNA"/>
</dbReference>
<evidence type="ECO:0008006" key="4">
    <source>
        <dbReference type="Google" id="ProtNLM"/>
    </source>
</evidence>
<dbReference type="Proteomes" id="UP000626148">
    <property type="component" value="Unassembled WGS sequence"/>
</dbReference>
<proteinExistence type="predicted"/>
<dbReference type="AlphaFoldDB" id="A0A918KEF2"/>
<feature type="compositionally biased region" description="Basic and acidic residues" evidence="1">
    <location>
        <begin position="66"/>
        <end position="78"/>
    </location>
</feature>
<dbReference type="Pfam" id="PF06945">
    <property type="entry name" value="DUF1289"/>
    <property type="match status" value="1"/>
</dbReference>
<dbReference type="InterPro" id="IPR010710">
    <property type="entry name" value="DUF1289"/>
</dbReference>
<sequence>MKQLEFFDIPSPCIDVCESGARGYCKGCYRSREERQHWHRLDNATKRQILDACNMRRYRHQLALRRRSESDEPSRDLPDIIPLLPDDS</sequence>
<feature type="region of interest" description="Disordered" evidence="1">
    <location>
        <begin position="64"/>
        <end position="88"/>
    </location>
</feature>
<gene>
    <name evidence="2" type="ORF">GCM10007392_28930</name>
</gene>
<protein>
    <recommendedName>
        <fullName evidence="4">DUF1289 domain-containing protein</fullName>
    </recommendedName>
</protein>
<evidence type="ECO:0000313" key="2">
    <source>
        <dbReference type="EMBL" id="GGX59304.1"/>
    </source>
</evidence>
<dbReference type="PANTHER" id="PTHR35175">
    <property type="entry name" value="DUF1289 DOMAIN-CONTAINING PROTEIN"/>
    <property type="match status" value="1"/>
</dbReference>
<dbReference type="PANTHER" id="PTHR35175:SF1">
    <property type="entry name" value="OXIDOREDUCTASE"/>
    <property type="match status" value="1"/>
</dbReference>
<comment type="caution">
    <text evidence="2">The sequence shown here is derived from an EMBL/GenBank/DDBJ whole genome shotgun (WGS) entry which is preliminary data.</text>
</comment>
<feature type="compositionally biased region" description="Low complexity" evidence="1">
    <location>
        <begin position="79"/>
        <end position="88"/>
    </location>
</feature>
<accession>A0A918KEF2</accession>
<keyword evidence="3" id="KW-1185">Reference proteome</keyword>
<reference evidence="2" key="2">
    <citation type="submission" date="2020-09" db="EMBL/GenBank/DDBJ databases">
        <authorList>
            <person name="Sun Q."/>
            <person name="Kim S."/>
        </authorList>
    </citation>
    <scope>NUCLEOTIDE SEQUENCE</scope>
    <source>
        <strain evidence="2">KCTC 22169</strain>
    </source>
</reference>
<organism evidence="2 3">
    <name type="scientific">Saccharospirillum salsuginis</name>
    <dbReference type="NCBI Taxonomy" id="418750"/>
    <lineage>
        <taxon>Bacteria</taxon>
        <taxon>Pseudomonadati</taxon>
        <taxon>Pseudomonadota</taxon>
        <taxon>Gammaproteobacteria</taxon>
        <taxon>Oceanospirillales</taxon>
        <taxon>Saccharospirillaceae</taxon>
        <taxon>Saccharospirillum</taxon>
    </lineage>
</organism>
<dbReference type="RefSeq" id="WP_189609912.1">
    <property type="nucleotide sequence ID" value="NZ_BMXR01000007.1"/>
</dbReference>